<accession>K1KCW4</accession>
<dbReference type="EMBL" id="AGWR01000006">
    <property type="protein sequence ID" value="EKB29569.1"/>
    <property type="molecule type" value="Genomic_DNA"/>
</dbReference>
<feature type="chain" id="PRO_5003850223" evidence="1">
    <location>
        <begin position="23"/>
        <end position="896"/>
    </location>
</feature>
<keyword evidence="3" id="KW-1185">Reference proteome</keyword>
<organism evidence="2 3">
    <name type="scientific">Aeromonas dhakensis</name>
    <dbReference type="NCBI Taxonomy" id="196024"/>
    <lineage>
        <taxon>Bacteria</taxon>
        <taxon>Pseudomonadati</taxon>
        <taxon>Pseudomonadota</taxon>
        <taxon>Gammaproteobacteria</taxon>
        <taxon>Aeromonadales</taxon>
        <taxon>Aeromonadaceae</taxon>
        <taxon>Aeromonas</taxon>
    </lineage>
</organism>
<sequence>MEIRHSTLWMAVSAMLPLMAHAATPLDIDARWKQEAVITHPDHARYPNTAAAIQQLRKNIFDWRTQHLQVGMSSISGEDELMISPFYICEIESLYNIPGGAVITSDIMGPGNQLPPATGCTRQAARSIADKIPDMDPNSGWELLKFNLGYKMQHYANAKSAWSADGDDAFSTNQYPYLILYNRMTAKLRVMGYFPGYTIGTGVAVTLSTTGKSKLFDSNQSADARFYSSSKTGFGAINNAQDGGWGVTDFQVNLDPCSAGSDEIDLNIKISPKAIANVELYGHATGISQNITDEGIGDPAAYLMDVSGSLSDNLEQAGNYTVSNLSDLQNVFGGINDSATSNAVASDALGAAGAFLGGMMELAPEGSKVTAGFKALAGTLSGVGSIFGTQAAAVPGYSPIIPQISFSEVYLRGEATSSDPGITVKLKMPGSLSTAWQDFGENGASDISFPLYDEPMGLFTLLTTPKVRVDKTYSDRSDSQGYKLVTTFIPSNVVLASNAKSGLTMSGWNTTENTGVNLTGRLKIKYLVSADVTPQFTNLHDIDGNNDSFSYATMSTNGSSSKLYTVVTDDVPLMYLYDRLNSKRPSISFKGGKGVVDSISLIVTAKNNSATLHDNILNKDIAMVNKTDAEGKFVPYYLTMKEYPATLSYTKDALDPDSDAKRLINSGQLGNVTLTPKRGLDIRLGAPSSQVTIKNYCAAEGEYNKPHEVRSDGTYAIFADEDMAYYTYEPKQVSQVQETYLNMGPDGSHYPAMTWGFLSFNLGEYVAKYGNRKPRSVSFRLEQKDTPDNIGIYSYWSYYFFSANASTWAMRQNGWKEMQPKFSDLITFDTDQQVIWLDVTNLFNAALDRAKTGNGDTYEQPRLSFVLDTGYNVPGHQYVYTSEATPVKSPQLTINF</sequence>
<keyword evidence="1" id="KW-0732">Signal</keyword>
<proteinExistence type="predicted"/>
<protein>
    <submittedName>
        <fullName evidence="2">Uncharacterized protein</fullName>
    </submittedName>
</protein>
<dbReference type="AlphaFoldDB" id="K1KCW4"/>
<dbReference type="HOGENOM" id="CLU_366669_0_0_6"/>
<evidence type="ECO:0000256" key="1">
    <source>
        <dbReference type="SAM" id="SignalP"/>
    </source>
</evidence>
<name>K1KCW4_9GAMM</name>
<gene>
    <name evidence="2" type="ORF">HMPREF1171_00781</name>
</gene>
<feature type="signal peptide" evidence="1">
    <location>
        <begin position="1"/>
        <end position="22"/>
    </location>
</feature>
<reference evidence="2 3" key="1">
    <citation type="submission" date="2012-06" db="EMBL/GenBank/DDBJ databases">
        <title>The Genome Sequence of Aeromonas hydrophila SSU.</title>
        <authorList>
            <consortium name="The Broad Institute Genome Sequencing Platform"/>
            <person name="Earl A."/>
            <person name="Ward D."/>
            <person name="Feldgarden M."/>
            <person name="Gevers D."/>
            <person name="Chopra A."/>
            <person name="Walker B."/>
            <person name="Young S.K."/>
            <person name="Zeng Q."/>
            <person name="Gargeya S."/>
            <person name="Fitzgerald M."/>
            <person name="Haas B."/>
            <person name="Abouelleil A."/>
            <person name="Alvarado L."/>
            <person name="Arachchi H.M."/>
            <person name="Berlin A.M."/>
            <person name="Chapman S.B."/>
            <person name="Goldberg J."/>
            <person name="Griggs A."/>
            <person name="Gujja S."/>
            <person name="Hansen M."/>
            <person name="Howarth C."/>
            <person name="Imamovic A."/>
            <person name="Larimer J."/>
            <person name="McCowan C."/>
            <person name="Montmayeur A."/>
            <person name="Murphy C."/>
            <person name="Neiman D."/>
            <person name="Pearson M."/>
            <person name="Priest M."/>
            <person name="Roberts A."/>
            <person name="Saif S."/>
            <person name="Shea T."/>
            <person name="Sisk P."/>
            <person name="Sykes S."/>
            <person name="Wortman J."/>
            <person name="Nusbaum C."/>
            <person name="Birren B."/>
        </authorList>
    </citation>
    <scope>NUCLEOTIDE SEQUENCE [LARGE SCALE GENOMIC DNA]</scope>
    <source>
        <strain evidence="2 3">SSU</strain>
    </source>
</reference>
<dbReference type="Proteomes" id="UP000005149">
    <property type="component" value="Unassembled WGS sequence"/>
</dbReference>
<evidence type="ECO:0000313" key="2">
    <source>
        <dbReference type="EMBL" id="EKB29569.1"/>
    </source>
</evidence>
<dbReference type="PATRIC" id="fig|1073377.4.peg.802"/>
<comment type="caution">
    <text evidence="2">The sequence shown here is derived from an EMBL/GenBank/DDBJ whole genome shotgun (WGS) entry which is preliminary data.</text>
</comment>
<evidence type="ECO:0000313" key="3">
    <source>
        <dbReference type="Proteomes" id="UP000005149"/>
    </source>
</evidence>